<dbReference type="PROSITE" id="PS50109">
    <property type="entry name" value="HIS_KIN"/>
    <property type="match status" value="1"/>
</dbReference>
<dbReference type="PANTHER" id="PTHR24421">
    <property type="entry name" value="NITRATE/NITRITE SENSOR PROTEIN NARX-RELATED"/>
    <property type="match status" value="1"/>
</dbReference>
<accession>A0A8J3SRQ4</accession>
<keyword evidence="3" id="KW-0597">Phosphoprotein</keyword>
<feature type="transmembrane region" description="Helical" evidence="9">
    <location>
        <begin position="128"/>
        <end position="147"/>
    </location>
</feature>
<dbReference type="GO" id="GO:0005524">
    <property type="term" value="F:ATP binding"/>
    <property type="evidence" value="ECO:0007669"/>
    <property type="project" value="UniProtKB-KW"/>
</dbReference>
<evidence type="ECO:0000313" key="11">
    <source>
        <dbReference type="EMBL" id="GIH98325.1"/>
    </source>
</evidence>
<dbReference type="InterPro" id="IPR003594">
    <property type="entry name" value="HATPase_dom"/>
</dbReference>
<feature type="domain" description="Histidine kinase" evidence="10">
    <location>
        <begin position="603"/>
        <end position="686"/>
    </location>
</feature>
<feature type="transmembrane region" description="Helical" evidence="9">
    <location>
        <begin position="282"/>
        <end position="302"/>
    </location>
</feature>
<feature type="transmembrane region" description="Helical" evidence="9">
    <location>
        <begin position="181"/>
        <end position="202"/>
    </location>
</feature>
<keyword evidence="7" id="KW-0067">ATP-binding</keyword>
<proteinExistence type="predicted"/>
<name>A0A8J3SRQ4_9ACTN</name>
<feature type="transmembrane region" description="Helical" evidence="9">
    <location>
        <begin position="60"/>
        <end position="85"/>
    </location>
</feature>
<dbReference type="Proteomes" id="UP000634476">
    <property type="component" value="Unassembled WGS sequence"/>
</dbReference>
<organism evidence="11 12">
    <name type="scientific">Planobispora takensis</name>
    <dbReference type="NCBI Taxonomy" id="1367882"/>
    <lineage>
        <taxon>Bacteria</taxon>
        <taxon>Bacillati</taxon>
        <taxon>Actinomycetota</taxon>
        <taxon>Actinomycetes</taxon>
        <taxon>Streptosporangiales</taxon>
        <taxon>Streptosporangiaceae</taxon>
        <taxon>Planobispora</taxon>
    </lineage>
</organism>
<feature type="transmembrane region" description="Helical" evidence="9">
    <location>
        <begin position="214"/>
        <end position="237"/>
    </location>
</feature>
<evidence type="ECO:0000256" key="4">
    <source>
        <dbReference type="ARBA" id="ARBA00022679"/>
    </source>
</evidence>
<keyword evidence="9" id="KW-1133">Transmembrane helix</keyword>
<protein>
    <recommendedName>
        <fullName evidence="2">histidine kinase</fullName>
        <ecNumber evidence="2">2.7.13.3</ecNumber>
    </recommendedName>
</protein>
<feature type="transmembrane region" description="Helical" evidence="9">
    <location>
        <begin position="91"/>
        <end position="116"/>
    </location>
</feature>
<evidence type="ECO:0000256" key="7">
    <source>
        <dbReference type="ARBA" id="ARBA00022840"/>
    </source>
</evidence>
<dbReference type="AlphaFoldDB" id="A0A8J3SRQ4"/>
<keyword evidence="9" id="KW-0812">Transmembrane</keyword>
<comment type="catalytic activity">
    <reaction evidence="1">
        <text>ATP + protein L-histidine = ADP + protein N-phospho-L-histidine.</text>
        <dbReference type="EC" id="2.7.13.3"/>
    </reaction>
</comment>
<dbReference type="Pfam" id="PF07730">
    <property type="entry name" value="HisKA_3"/>
    <property type="match status" value="1"/>
</dbReference>
<sequence>MRALCTVLAAVGGCAIVLAVALALATGQSQRSLVGWILVGPLPMYAVSLAAFLRRPDNLVVRWLLVSGAAFAVEVFLGDLVLVLIADWPAAWAVALVRQWVGLVSVLAAIGFIGLFPVGRAERPFERFVMWTMTALVVLIPLLNALSDLTLVRGMYPGAQPVFRSPVFVESLAPLGPSIVVLYQGFPLWTMLSFLLLAMRYRRAPFDQRRKIRWLLFGSVAAAVFWIPELLIVWLTGEDSFVYAVVDAVSWPMTMIIMLGVMLVALFHEGVFGIDRPARRSLVYRLLWSLITVGYVGAAAGMGILVGLYLPVGAAVLLAIGVTLLLQPVRGRLERLADRWVFGARLDGYRLLSRFGTALERAPGPAELLRELAETVRRGLNLTWARVRLDPDVAEAGDAQEPGAGERADPVLVVPITHGETVLGGIECGPRRDGPLLEEDRRLLGYLAGQAASALHTIHLTAELSAQLRLIRRQAAELAASRERVSQGQDAERRRIQRDLHDGVQQEVVALTAKLGLVRQRLRRGDARAEQDLADLHRDLGTLLNDLREFAYTIHPPVLSDQGLLEAVEAQAARLPVLMEVRADPALRGARFPSHIEATAWYALAEALSNTVKHAEASRVEVSLRRFDHRLMLAVRDDGRGFDPAASRGLGLTGLADRLDIAGGTLRVRTAEGGGTELCMEIPLTRLEDEDA</sequence>
<dbReference type="InterPro" id="IPR050482">
    <property type="entry name" value="Sensor_HK_TwoCompSys"/>
</dbReference>
<evidence type="ECO:0000256" key="2">
    <source>
        <dbReference type="ARBA" id="ARBA00012438"/>
    </source>
</evidence>
<dbReference type="InterPro" id="IPR011712">
    <property type="entry name" value="Sig_transdc_His_kin_sub3_dim/P"/>
</dbReference>
<keyword evidence="12" id="KW-1185">Reference proteome</keyword>
<dbReference type="EMBL" id="BOOK01000001">
    <property type="protein sequence ID" value="GIH98325.1"/>
    <property type="molecule type" value="Genomic_DNA"/>
</dbReference>
<feature type="transmembrane region" description="Helical" evidence="9">
    <location>
        <begin position="33"/>
        <end position="53"/>
    </location>
</feature>
<feature type="transmembrane region" description="Helical" evidence="9">
    <location>
        <begin position="249"/>
        <end position="270"/>
    </location>
</feature>
<dbReference type="InterPro" id="IPR005467">
    <property type="entry name" value="His_kinase_dom"/>
</dbReference>
<dbReference type="Gene3D" id="3.30.565.10">
    <property type="entry name" value="Histidine kinase-like ATPase, C-terminal domain"/>
    <property type="match status" value="1"/>
</dbReference>
<dbReference type="GO" id="GO:0000155">
    <property type="term" value="F:phosphorelay sensor kinase activity"/>
    <property type="evidence" value="ECO:0007669"/>
    <property type="project" value="InterPro"/>
</dbReference>
<dbReference type="Pfam" id="PF02518">
    <property type="entry name" value="HATPase_c"/>
    <property type="match status" value="1"/>
</dbReference>
<evidence type="ECO:0000256" key="1">
    <source>
        <dbReference type="ARBA" id="ARBA00000085"/>
    </source>
</evidence>
<evidence type="ECO:0000256" key="6">
    <source>
        <dbReference type="ARBA" id="ARBA00022777"/>
    </source>
</evidence>
<comment type="caution">
    <text evidence="11">The sequence shown here is derived from an EMBL/GenBank/DDBJ whole genome shotgun (WGS) entry which is preliminary data.</text>
</comment>
<evidence type="ECO:0000256" key="3">
    <source>
        <dbReference type="ARBA" id="ARBA00022553"/>
    </source>
</evidence>
<keyword evidence="6" id="KW-0418">Kinase</keyword>
<dbReference type="InterPro" id="IPR036890">
    <property type="entry name" value="HATPase_C_sf"/>
</dbReference>
<evidence type="ECO:0000256" key="5">
    <source>
        <dbReference type="ARBA" id="ARBA00022741"/>
    </source>
</evidence>
<keyword evidence="9" id="KW-0472">Membrane</keyword>
<evidence type="ECO:0000256" key="9">
    <source>
        <dbReference type="SAM" id="Phobius"/>
    </source>
</evidence>
<evidence type="ECO:0000259" key="10">
    <source>
        <dbReference type="PROSITE" id="PS50109"/>
    </source>
</evidence>
<dbReference type="EC" id="2.7.13.3" evidence="2"/>
<dbReference type="SMART" id="SM00387">
    <property type="entry name" value="HATPase_c"/>
    <property type="match status" value="1"/>
</dbReference>
<evidence type="ECO:0000256" key="8">
    <source>
        <dbReference type="ARBA" id="ARBA00023012"/>
    </source>
</evidence>
<keyword evidence="4" id="KW-0808">Transferase</keyword>
<keyword evidence="5" id="KW-0547">Nucleotide-binding</keyword>
<dbReference type="SUPFAM" id="SSF55874">
    <property type="entry name" value="ATPase domain of HSP90 chaperone/DNA topoisomerase II/histidine kinase"/>
    <property type="match status" value="1"/>
</dbReference>
<dbReference type="RefSeq" id="WP_203872803.1">
    <property type="nucleotide sequence ID" value="NZ_BOOK01000001.1"/>
</dbReference>
<dbReference type="Gene3D" id="1.20.5.1930">
    <property type="match status" value="1"/>
</dbReference>
<evidence type="ECO:0000313" key="12">
    <source>
        <dbReference type="Proteomes" id="UP000634476"/>
    </source>
</evidence>
<dbReference type="InterPro" id="IPR029016">
    <property type="entry name" value="GAF-like_dom_sf"/>
</dbReference>
<dbReference type="Gene3D" id="3.30.450.40">
    <property type="match status" value="1"/>
</dbReference>
<dbReference type="PANTHER" id="PTHR24421:SF10">
    <property type="entry name" value="NITRATE_NITRITE SENSOR PROTEIN NARQ"/>
    <property type="match status" value="1"/>
</dbReference>
<reference evidence="11" key="1">
    <citation type="submission" date="2021-01" db="EMBL/GenBank/DDBJ databases">
        <title>Whole genome shotgun sequence of Planobispora takensis NBRC 109077.</title>
        <authorList>
            <person name="Komaki H."/>
            <person name="Tamura T."/>
        </authorList>
    </citation>
    <scope>NUCLEOTIDE SEQUENCE</scope>
    <source>
        <strain evidence="11">NBRC 109077</strain>
    </source>
</reference>
<dbReference type="GO" id="GO:0046983">
    <property type="term" value="F:protein dimerization activity"/>
    <property type="evidence" value="ECO:0007669"/>
    <property type="project" value="InterPro"/>
</dbReference>
<gene>
    <name evidence="11" type="ORF">Pta02_03340</name>
</gene>
<keyword evidence="8" id="KW-0902">Two-component regulatory system</keyword>
<dbReference type="CDD" id="cd16917">
    <property type="entry name" value="HATPase_UhpB-NarQ-NarX-like"/>
    <property type="match status" value="1"/>
</dbReference>
<dbReference type="SUPFAM" id="SSF55781">
    <property type="entry name" value="GAF domain-like"/>
    <property type="match status" value="1"/>
</dbReference>
<dbReference type="GO" id="GO:0016020">
    <property type="term" value="C:membrane"/>
    <property type="evidence" value="ECO:0007669"/>
    <property type="project" value="InterPro"/>
</dbReference>